<gene>
    <name evidence="2" type="ORF">SAMN06265355_12242</name>
</gene>
<feature type="transmembrane region" description="Helical" evidence="1">
    <location>
        <begin position="33"/>
        <end position="54"/>
    </location>
</feature>
<dbReference type="AlphaFoldDB" id="A0A239FYZ6"/>
<protein>
    <submittedName>
        <fullName evidence="2">Uncharacterized protein</fullName>
    </submittedName>
</protein>
<evidence type="ECO:0000313" key="2">
    <source>
        <dbReference type="EMBL" id="SNS61512.1"/>
    </source>
</evidence>
<accession>A0A239FYZ6</accession>
<organism evidence="2 3">
    <name type="scientific">Actinomadura mexicana</name>
    <dbReference type="NCBI Taxonomy" id="134959"/>
    <lineage>
        <taxon>Bacteria</taxon>
        <taxon>Bacillati</taxon>
        <taxon>Actinomycetota</taxon>
        <taxon>Actinomycetes</taxon>
        <taxon>Streptosporangiales</taxon>
        <taxon>Thermomonosporaceae</taxon>
        <taxon>Actinomadura</taxon>
    </lineage>
</organism>
<dbReference type="Proteomes" id="UP000198420">
    <property type="component" value="Unassembled WGS sequence"/>
</dbReference>
<proteinExistence type="predicted"/>
<sequence>MITASSRVCRGVPPSGHCLIRTIGKGQAPRWRWILALALTPVLVASVAVGIAYGKGGWYAVNVMLRRGANVWGDAARDDPRLSRGIRLSLAGQRTPDAVEPVRWNQVATGLEVAELPVRAAGRPVDALLLSRIDPARYRFRVLNRPEGDRDVGGWMAATGAALVVNGGYYTRHGAPDTPVVSDGHRLGPASYQATHGAFVAGGSAGPGGARLVDLAGLDCAGP</sequence>
<keyword evidence="1" id="KW-0472">Membrane</keyword>
<keyword evidence="1" id="KW-0812">Transmembrane</keyword>
<keyword evidence="3" id="KW-1185">Reference proteome</keyword>
<name>A0A239FYZ6_9ACTN</name>
<evidence type="ECO:0000256" key="1">
    <source>
        <dbReference type="SAM" id="Phobius"/>
    </source>
</evidence>
<evidence type="ECO:0000313" key="3">
    <source>
        <dbReference type="Proteomes" id="UP000198420"/>
    </source>
</evidence>
<reference evidence="3" key="1">
    <citation type="submission" date="2017-06" db="EMBL/GenBank/DDBJ databases">
        <authorList>
            <person name="Varghese N."/>
            <person name="Submissions S."/>
        </authorList>
    </citation>
    <scope>NUCLEOTIDE SEQUENCE [LARGE SCALE GENOMIC DNA]</scope>
    <source>
        <strain evidence="3">DSM 44485</strain>
    </source>
</reference>
<keyword evidence="1" id="KW-1133">Transmembrane helix</keyword>
<dbReference type="EMBL" id="FZNP01000022">
    <property type="protein sequence ID" value="SNS61512.1"/>
    <property type="molecule type" value="Genomic_DNA"/>
</dbReference>